<keyword evidence="1" id="KW-0732">Signal</keyword>
<proteinExistence type="predicted"/>
<protein>
    <submittedName>
        <fullName evidence="2">Uncharacterized protein</fullName>
    </submittedName>
</protein>
<evidence type="ECO:0000256" key="1">
    <source>
        <dbReference type="SAM" id="SignalP"/>
    </source>
</evidence>
<organism evidence="2">
    <name type="scientific">Bactrocera dorsalis</name>
    <name type="common">Oriental fruit fly</name>
    <name type="synonym">Dacus dorsalis</name>
    <dbReference type="NCBI Taxonomy" id="27457"/>
    <lineage>
        <taxon>Eukaryota</taxon>
        <taxon>Metazoa</taxon>
        <taxon>Ecdysozoa</taxon>
        <taxon>Arthropoda</taxon>
        <taxon>Hexapoda</taxon>
        <taxon>Insecta</taxon>
        <taxon>Pterygota</taxon>
        <taxon>Neoptera</taxon>
        <taxon>Endopterygota</taxon>
        <taxon>Diptera</taxon>
        <taxon>Brachycera</taxon>
        <taxon>Muscomorpha</taxon>
        <taxon>Tephritoidea</taxon>
        <taxon>Tephritidae</taxon>
        <taxon>Bactrocera</taxon>
        <taxon>Bactrocera</taxon>
    </lineage>
</organism>
<dbReference type="OrthoDB" id="7967368at2759"/>
<feature type="chain" id="PRO_5001562318" evidence="1">
    <location>
        <begin position="25"/>
        <end position="197"/>
    </location>
</feature>
<dbReference type="AlphaFoldDB" id="A0A034W5E2"/>
<sequence length="197" mass="23064">MAGRSIHKFCAAFLLVIGVVCTNAGFTGKPEIDMEIWTSRNKLLDSMFEDSVNLTGYAFAWSEEVCQKLLNEDILQNKTSVEPDDREMYLNICVRRTVDRLEPTVSRHGDHPDEVRLRKYGFEDFRKVMDQKYEHFFEEMVQRMDDYVKSLTPEQQGKETARNLKEWSGKIKNAPTLAGKEMAFRKCMRFYYFENGV</sequence>
<name>A0A034W5E2_BACDO</name>
<evidence type="ECO:0000313" key="2">
    <source>
        <dbReference type="EMBL" id="JAC48993.1"/>
    </source>
</evidence>
<feature type="signal peptide" evidence="1">
    <location>
        <begin position="1"/>
        <end position="24"/>
    </location>
</feature>
<accession>A0A034W5E2</accession>
<dbReference type="EMBL" id="GAKP01009959">
    <property type="protein sequence ID" value="JAC48993.1"/>
    <property type="molecule type" value="Transcribed_RNA"/>
</dbReference>
<reference evidence="2" key="1">
    <citation type="journal article" date="2014" name="BMC Genomics">
        <title>Characterizing the developmental transcriptome of the oriental fruit fly, Bactrocera dorsalis (Diptera: Tephritidae) through comparative genomic analysis with Drosophila melanogaster utilizing modENCODE datasets.</title>
        <authorList>
            <person name="Geib S.M."/>
            <person name="Calla B."/>
            <person name="Hall B."/>
            <person name="Hou S."/>
            <person name="Manoukis N.C."/>
        </authorList>
    </citation>
    <scope>NUCLEOTIDE SEQUENCE</scope>
    <source>
        <strain evidence="2">Punador</strain>
    </source>
</reference>